<evidence type="ECO:0000313" key="3">
    <source>
        <dbReference type="Proteomes" id="UP001472677"/>
    </source>
</evidence>
<accession>A0ABR2B3A6</accession>
<dbReference type="Proteomes" id="UP001472677">
    <property type="component" value="Unassembled WGS sequence"/>
</dbReference>
<keyword evidence="3" id="KW-1185">Reference proteome</keyword>
<feature type="domain" description="RNase H type-1" evidence="1">
    <location>
        <begin position="183"/>
        <end position="253"/>
    </location>
</feature>
<protein>
    <recommendedName>
        <fullName evidence="1">RNase H type-1 domain-containing protein</fullName>
    </recommendedName>
</protein>
<reference evidence="2 3" key="1">
    <citation type="journal article" date="2024" name="G3 (Bethesda)">
        <title>Genome assembly of Hibiscus sabdariffa L. provides insights into metabolisms of medicinal natural products.</title>
        <authorList>
            <person name="Kim T."/>
        </authorList>
    </citation>
    <scope>NUCLEOTIDE SEQUENCE [LARGE SCALE GENOMIC DNA]</scope>
    <source>
        <strain evidence="2">TK-2024</strain>
        <tissue evidence="2">Old leaves</tissue>
    </source>
</reference>
<sequence length="280" mass="31678">MYNLIIKRLACLGRVLTNSERVRRHLAENASCIVCGALVEDVNHVVRWCPQAIGAWSNVIKPSFLFRFLSMDFKEWVHMNLSDAARMVSNPDNWDLLFGAICWNLWLGRNAVVFDNPLEDRGTVLERSRRLVERCLMAFGTAAPGLVVQMRNGATGCTATELKLQQCIAEGWFFANSDAGCRIEDARNLGINRIVLLLDCLEVVRLAHLEYLPPGAPTIMMYLREILSYDWCIEVHHIDRKRNRLAHDLAKLADGSSLYPIHFPQSPDSFVMSDYANGIG</sequence>
<name>A0ABR2B3A6_9ROSI</name>
<organism evidence="2 3">
    <name type="scientific">Hibiscus sabdariffa</name>
    <name type="common">roselle</name>
    <dbReference type="NCBI Taxonomy" id="183260"/>
    <lineage>
        <taxon>Eukaryota</taxon>
        <taxon>Viridiplantae</taxon>
        <taxon>Streptophyta</taxon>
        <taxon>Embryophyta</taxon>
        <taxon>Tracheophyta</taxon>
        <taxon>Spermatophyta</taxon>
        <taxon>Magnoliopsida</taxon>
        <taxon>eudicotyledons</taxon>
        <taxon>Gunneridae</taxon>
        <taxon>Pentapetalae</taxon>
        <taxon>rosids</taxon>
        <taxon>malvids</taxon>
        <taxon>Malvales</taxon>
        <taxon>Malvaceae</taxon>
        <taxon>Malvoideae</taxon>
        <taxon>Hibiscus</taxon>
    </lineage>
</organism>
<comment type="caution">
    <text evidence="2">The sequence shown here is derived from an EMBL/GenBank/DDBJ whole genome shotgun (WGS) entry which is preliminary data.</text>
</comment>
<dbReference type="Pfam" id="PF13456">
    <property type="entry name" value="RVT_3"/>
    <property type="match status" value="1"/>
</dbReference>
<evidence type="ECO:0000313" key="2">
    <source>
        <dbReference type="EMBL" id="KAK8501303.1"/>
    </source>
</evidence>
<proteinExistence type="predicted"/>
<dbReference type="InterPro" id="IPR002156">
    <property type="entry name" value="RNaseH_domain"/>
</dbReference>
<evidence type="ECO:0000259" key="1">
    <source>
        <dbReference type="Pfam" id="PF13456"/>
    </source>
</evidence>
<gene>
    <name evidence="2" type="ORF">V6N12_008321</name>
</gene>
<dbReference type="EMBL" id="JBBPBM010000193">
    <property type="protein sequence ID" value="KAK8501303.1"/>
    <property type="molecule type" value="Genomic_DNA"/>
</dbReference>